<dbReference type="GO" id="GO:0046983">
    <property type="term" value="F:protein dimerization activity"/>
    <property type="evidence" value="ECO:0007669"/>
    <property type="project" value="UniProtKB-UniRule"/>
</dbReference>
<dbReference type="InterPro" id="IPR004487">
    <property type="entry name" value="Clp_protease_ATP-bd_su_ClpX"/>
</dbReference>
<dbReference type="CDD" id="cd19497">
    <property type="entry name" value="RecA-like_ClpX"/>
    <property type="match status" value="1"/>
</dbReference>
<dbReference type="NCBIfam" id="TIGR00382">
    <property type="entry name" value="clpX"/>
    <property type="match status" value="1"/>
</dbReference>
<dbReference type="PANTHER" id="PTHR48102:SF7">
    <property type="entry name" value="ATP-DEPENDENT CLP PROTEASE ATP-BINDING SUBUNIT CLPX-LIKE, MITOCHONDRIAL"/>
    <property type="match status" value="1"/>
</dbReference>
<dbReference type="RefSeq" id="WP_107748151.1">
    <property type="nucleotide sequence ID" value="NZ_CP015453.1"/>
</dbReference>
<feature type="binding site" evidence="6">
    <location>
        <begin position="120"/>
        <end position="127"/>
    </location>
    <ligand>
        <name>ATP</name>
        <dbReference type="ChEBI" id="CHEBI:30616"/>
    </ligand>
</feature>
<dbReference type="KEGG" id="dpc:A6048_05485"/>
<keyword evidence="3 6" id="KW-0862">Zinc</keyword>
<dbReference type="InterPro" id="IPR046425">
    <property type="entry name" value="ClpX_bact"/>
</dbReference>
<dbReference type="GO" id="GO:0009376">
    <property type="term" value="C:HslUV protease complex"/>
    <property type="evidence" value="ECO:0007669"/>
    <property type="project" value="TreeGrafter"/>
</dbReference>
<comment type="similarity">
    <text evidence="6 7">Belongs to the ClpX chaperone family.</text>
</comment>
<feature type="binding site" evidence="6 7">
    <location>
        <position position="13"/>
    </location>
    <ligand>
        <name>Zn(2+)</name>
        <dbReference type="ChEBI" id="CHEBI:29105"/>
    </ligand>
</feature>
<organism evidence="9 10">
    <name type="scientific">Dietzia psychralcaliphila</name>
    <dbReference type="NCBI Taxonomy" id="139021"/>
    <lineage>
        <taxon>Bacteria</taxon>
        <taxon>Bacillati</taxon>
        <taxon>Actinomycetota</taxon>
        <taxon>Actinomycetes</taxon>
        <taxon>Mycobacteriales</taxon>
        <taxon>Dietziaceae</taxon>
        <taxon>Dietzia</taxon>
    </lineage>
</organism>
<dbReference type="InterPro" id="IPR010603">
    <property type="entry name" value="Znf_CppX_C4"/>
</dbReference>
<protein>
    <recommendedName>
        <fullName evidence="6">ATP-dependent Clp protease ATP-binding subunit ClpX</fullName>
    </recommendedName>
</protein>
<dbReference type="GO" id="GO:0016887">
    <property type="term" value="F:ATP hydrolysis activity"/>
    <property type="evidence" value="ECO:0007669"/>
    <property type="project" value="InterPro"/>
</dbReference>
<dbReference type="PANTHER" id="PTHR48102">
    <property type="entry name" value="ATP-DEPENDENT CLP PROTEASE ATP-BINDING SUBUNIT CLPX-LIKE, MITOCHONDRIAL-RELATED"/>
    <property type="match status" value="1"/>
</dbReference>
<keyword evidence="10" id="KW-1185">Reference proteome</keyword>
<proteinExistence type="inferred from homology"/>
<keyword evidence="5 6" id="KW-0143">Chaperone</keyword>
<dbReference type="GO" id="GO:0051603">
    <property type="term" value="P:proteolysis involved in protein catabolic process"/>
    <property type="evidence" value="ECO:0007669"/>
    <property type="project" value="TreeGrafter"/>
</dbReference>
<feature type="domain" description="ClpX-type ZB" evidence="8">
    <location>
        <begin position="1"/>
        <end position="54"/>
    </location>
</feature>
<keyword evidence="2 6" id="KW-0547">Nucleotide-binding</keyword>
<dbReference type="AlphaFoldDB" id="A0AAD0JTA4"/>
<dbReference type="Proteomes" id="UP000244903">
    <property type="component" value="Chromosome"/>
</dbReference>
<dbReference type="SUPFAM" id="SSF52540">
    <property type="entry name" value="P-loop containing nucleoside triphosphate hydrolases"/>
    <property type="match status" value="1"/>
</dbReference>
<dbReference type="NCBIfam" id="NF003745">
    <property type="entry name" value="PRK05342.1"/>
    <property type="match status" value="1"/>
</dbReference>
<dbReference type="GO" id="GO:0005524">
    <property type="term" value="F:ATP binding"/>
    <property type="evidence" value="ECO:0007669"/>
    <property type="project" value="UniProtKB-UniRule"/>
</dbReference>
<dbReference type="SUPFAM" id="SSF57716">
    <property type="entry name" value="Glucocorticoid receptor-like (DNA-binding domain)"/>
    <property type="match status" value="1"/>
</dbReference>
<comment type="function">
    <text evidence="6">ATP-dependent specificity component of the Clp protease. It directs the protease to specific substrates. Can perform chaperone functions in the absence of ClpP.</text>
</comment>
<dbReference type="InterPro" id="IPR038366">
    <property type="entry name" value="Znf_CppX_C4_sf"/>
</dbReference>
<evidence type="ECO:0000256" key="7">
    <source>
        <dbReference type="PROSITE-ProRule" id="PRU01250"/>
    </source>
</evidence>
<dbReference type="Pfam" id="PF07724">
    <property type="entry name" value="AAA_2"/>
    <property type="match status" value="1"/>
</dbReference>
<dbReference type="Pfam" id="PF06689">
    <property type="entry name" value="zf-C4_ClpX"/>
    <property type="match status" value="1"/>
</dbReference>
<dbReference type="EMBL" id="CP015453">
    <property type="protein sequence ID" value="AWH95026.1"/>
    <property type="molecule type" value="Genomic_DNA"/>
</dbReference>
<dbReference type="InterPro" id="IPR050052">
    <property type="entry name" value="ATP-dep_Clp_protease_ClpX"/>
</dbReference>
<evidence type="ECO:0000256" key="1">
    <source>
        <dbReference type="ARBA" id="ARBA00022723"/>
    </source>
</evidence>
<evidence type="ECO:0000256" key="4">
    <source>
        <dbReference type="ARBA" id="ARBA00022840"/>
    </source>
</evidence>
<dbReference type="InterPro" id="IPR027417">
    <property type="entry name" value="P-loop_NTPase"/>
</dbReference>
<dbReference type="SMART" id="SM00994">
    <property type="entry name" value="zf-C4_ClpX"/>
    <property type="match status" value="1"/>
</dbReference>
<dbReference type="GO" id="GO:0008233">
    <property type="term" value="F:peptidase activity"/>
    <property type="evidence" value="ECO:0007669"/>
    <property type="project" value="UniProtKB-KW"/>
</dbReference>
<evidence type="ECO:0000313" key="9">
    <source>
        <dbReference type="EMBL" id="AWH95026.1"/>
    </source>
</evidence>
<dbReference type="InterPro" id="IPR003959">
    <property type="entry name" value="ATPase_AAA_core"/>
</dbReference>
<dbReference type="Pfam" id="PF10431">
    <property type="entry name" value="ClpB_D2-small"/>
    <property type="match status" value="1"/>
</dbReference>
<dbReference type="InterPro" id="IPR059188">
    <property type="entry name" value="Znf_CLPX-like"/>
</dbReference>
<name>A0AAD0JTA4_9ACTN</name>
<dbReference type="SMART" id="SM01086">
    <property type="entry name" value="ClpB_D2-small"/>
    <property type="match status" value="1"/>
</dbReference>
<dbReference type="GO" id="GO:0051301">
    <property type="term" value="P:cell division"/>
    <property type="evidence" value="ECO:0007669"/>
    <property type="project" value="TreeGrafter"/>
</dbReference>
<evidence type="ECO:0000256" key="6">
    <source>
        <dbReference type="HAMAP-Rule" id="MF_00175"/>
    </source>
</evidence>
<evidence type="ECO:0000256" key="5">
    <source>
        <dbReference type="ARBA" id="ARBA00023186"/>
    </source>
</evidence>
<gene>
    <name evidence="6" type="primary">clpX</name>
    <name evidence="9" type="ORF">A6048_05485</name>
</gene>
<dbReference type="InterPro" id="IPR003593">
    <property type="entry name" value="AAA+_ATPase"/>
</dbReference>
<keyword evidence="4 6" id="KW-0067">ATP-binding</keyword>
<evidence type="ECO:0000313" key="10">
    <source>
        <dbReference type="Proteomes" id="UP000244903"/>
    </source>
</evidence>
<dbReference type="GO" id="GO:0051082">
    <property type="term" value="F:unfolded protein binding"/>
    <property type="evidence" value="ECO:0007669"/>
    <property type="project" value="UniProtKB-UniRule"/>
</dbReference>
<feature type="binding site" evidence="6 7">
    <location>
        <position position="16"/>
    </location>
    <ligand>
        <name>Zn(2+)</name>
        <dbReference type="ChEBI" id="CHEBI:29105"/>
    </ligand>
</feature>
<keyword evidence="9" id="KW-0645">Protease</keyword>
<dbReference type="Gene3D" id="3.40.50.300">
    <property type="entry name" value="P-loop containing nucleotide triphosphate hydrolases"/>
    <property type="match status" value="1"/>
</dbReference>
<reference evidence="9 10" key="1">
    <citation type="submission" date="2016-04" db="EMBL/GenBank/DDBJ databases">
        <title>Complete genome sequence of the haloalkaliphilic hydrocarbon-degrading bacterium Dietzia psychralcaliphila ILA-1T, isolated from a drain of a fish product-processing plant.</title>
        <authorList>
            <person name="Zhao J."/>
            <person name="Hu B."/>
            <person name="Geng S."/>
            <person name="Nie Y."/>
            <person name="Tang Y."/>
        </authorList>
    </citation>
    <scope>NUCLEOTIDE SEQUENCE [LARGE SCALE GENOMIC DNA]</scope>
    <source>
        <strain evidence="9 10">ILA-1</strain>
    </source>
</reference>
<evidence type="ECO:0000259" key="8">
    <source>
        <dbReference type="PROSITE" id="PS51902"/>
    </source>
</evidence>
<dbReference type="PROSITE" id="PS51902">
    <property type="entry name" value="CLPX_ZB"/>
    <property type="match status" value="1"/>
</dbReference>
<feature type="binding site" evidence="6 7">
    <location>
        <position position="35"/>
    </location>
    <ligand>
        <name>Zn(2+)</name>
        <dbReference type="ChEBI" id="CHEBI:29105"/>
    </ligand>
</feature>
<dbReference type="GO" id="GO:0008270">
    <property type="term" value="F:zinc ion binding"/>
    <property type="evidence" value="ECO:0007669"/>
    <property type="project" value="UniProtKB-UniRule"/>
</dbReference>
<dbReference type="Gene3D" id="6.20.220.10">
    <property type="entry name" value="ClpX chaperone, C4-type zinc finger domain"/>
    <property type="match status" value="1"/>
</dbReference>
<evidence type="ECO:0000256" key="2">
    <source>
        <dbReference type="ARBA" id="ARBA00022741"/>
    </source>
</evidence>
<feature type="binding site" evidence="6 7">
    <location>
        <position position="38"/>
    </location>
    <ligand>
        <name>Zn(2+)</name>
        <dbReference type="ChEBI" id="CHEBI:29105"/>
    </ligand>
</feature>
<keyword evidence="9" id="KW-0378">Hydrolase</keyword>
<evidence type="ECO:0000256" key="3">
    <source>
        <dbReference type="ARBA" id="ARBA00022833"/>
    </source>
</evidence>
<dbReference type="GO" id="GO:0140662">
    <property type="term" value="F:ATP-dependent protein folding chaperone"/>
    <property type="evidence" value="ECO:0007669"/>
    <property type="project" value="InterPro"/>
</dbReference>
<dbReference type="HAMAP" id="MF_00175">
    <property type="entry name" value="ClpX"/>
    <property type="match status" value="1"/>
</dbReference>
<dbReference type="FunFam" id="1.10.8.60:FF:000002">
    <property type="entry name" value="ATP-dependent Clp protease ATP-binding subunit ClpX"/>
    <property type="match status" value="1"/>
</dbReference>
<sequence length="422" mass="45732">MARVGESGDLLKCSFCGKSQKQVKKLIAGPGVYICDECIELCNEIIESEVEDSQDSALDELPKPSEIHAFLDEYVVGQDAAKRNLAVAVYNHYKRIRVGASLGRGDAVELAKSNILMLGPTGCGKTYLAQTLAKMLNVPFAIADATALTEAGYVGEDVENILLKLIQAADYDTKRAEMGIIYIDEVDKIARKAENPSITRDVSGEGVQQALLKILEGTQASVPPQGGRKHPHQEFIQIDTSNVLFIVAGAFQGLEKIVGDRVGRKGMGFGAEVASKSSLDTTENFAEVMPEDLVKYGLIPEFIGRLPVVATVTSLDREALVNILSEPKNALVKQYARLFEMDGVELEFTPDALEAVADQAILRGTGARGLRAIMEEVLLPVMYDIPGRDDVARVVVTGETVRHNVLPTIVPFSDSEPREKSA</sequence>
<comment type="subunit">
    <text evidence="6">Component of the ClpX-ClpP complex. Forms a hexameric ring that, in the presence of ATP, binds to fourteen ClpP subunits assembled into a disk-like structure with a central cavity, resembling the structure of eukaryotic proteasomes.</text>
</comment>
<dbReference type="Gene3D" id="1.10.8.60">
    <property type="match status" value="1"/>
</dbReference>
<dbReference type="InterPro" id="IPR019489">
    <property type="entry name" value="Clp_ATPase_C"/>
</dbReference>
<accession>A0AAD0JTA4</accession>
<dbReference type="SMART" id="SM00382">
    <property type="entry name" value="AAA"/>
    <property type="match status" value="1"/>
</dbReference>
<dbReference type="FunFam" id="3.40.50.300:FF:000005">
    <property type="entry name" value="ATP-dependent Clp protease ATP-binding subunit ClpX"/>
    <property type="match status" value="1"/>
</dbReference>
<keyword evidence="1 6" id="KW-0479">Metal-binding</keyword>